<name>B7JYE2_RIPO1</name>
<sequence>MIIADLEHLNIAGGVNEVAGGNLAADLAIVLPLVTTGVPFAFNSHNVQYLSLGSMASYSNVTQEYLATSVNGSRISSGKLSLSQIAFG</sequence>
<evidence type="ECO:0000313" key="1">
    <source>
        <dbReference type="EMBL" id="ACK67244.1"/>
    </source>
</evidence>
<gene>
    <name evidence="1" type="ordered locus">PCC8801_3271</name>
</gene>
<organism evidence="1 2">
    <name type="scientific">Rippkaea orientalis (strain PCC 8801 / RF-1)</name>
    <name type="common">Cyanothece sp. (strain PCC 8801)</name>
    <dbReference type="NCBI Taxonomy" id="41431"/>
    <lineage>
        <taxon>Bacteria</taxon>
        <taxon>Bacillati</taxon>
        <taxon>Cyanobacteriota</taxon>
        <taxon>Cyanophyceae</taxon>
        <taxon>Oscillatoriophycideae</taxon>
        <taxon>Chroococcales</taxon>
        <taxon>Aphanothecaceae</taxon>
        <taxon>Rippkaea</taxon>
        <taxon>Rippkaea orientalis</taxon>
    </lineage>
</organism>
<dbReference type="HOGENOM" id="CLU_2463907_0_0_3"/>
<reference evidence="2" key="1">
    <citation type="journal article" date="2011" name="MBio">
        <title>Novel metabolic attributes of the genus Cyanothece, comprising a group of unicellular nitrogen-fixing Cyanobacteria.</title>
        <authorList>
            <person name="Bandyopadhyay A."/>
            <person name="Elvitigala T."/>
            <person name="Welsh E."/>
            <person name="Stockel J."/>
            <person name="Liberton M."/>
            <person name="Min H."/>
            <person name="Sherman L.A."/>
            <person name="Pakrasi H.B."/>
        </authorList>
    </citation>
    <scope>NUCLEOTIDE SEQUENCE [LARGE SCALE GENOMIC DNA]</scope>
    <source>
        <strain evidence="2">PCC 8801</strain>
    </source>
</reference>
<dbReference type="EMBL" id="CP001287">
    <property type="protein sequence ID" value="ACK67244.1"/>
    <property type="molecule type" value="Genomic_DNA"/>
</dbReference>
<dbReference type="RefSeq" id="WP_012596505.1">
    <property type="nucleotide sequence ID" value="NC_011726.1"/>
</dbReference>
<dbReference type="Proteomes" id="UP000008204">
    <property type="component" value="Chromosome"/>
</dbReference>
<proteinExistence type="predicted"/>
<keyword evidence="2" id="KW-1185">Reference proteome</keyword>
<evidence type="ECO:0000313" key="2">
    <source>
        <dbReference type="Proteomes" id="UP000008204"/>
    </source>
</evidence>
<accession>B7JYE2</accession>
<protein>
    <submittedName>
        <fullName evidence="1">Uncharacterized protein</fullName>
    </submittedName>
</protein>
<dbReference type="STRING" id="41431.PCC8801_3271"/>
<dbReference type="AlphaFoldDB" id="B7JYE2"/>
<dbReference type="eggNOG" id="ENOG5032HBX">
    <property type="taxonomic scope" value="Bacteria"/>
</dbReference>
<dbReference type="KEGG" id="cyp:PCC8801_3271"/>